<proteinExistence type="inferred from homology"/>
<dbReference type="RefSeq" id="WP_188576513.1">
    <property type="nucleotide sequence ID" value="NZ_BMCT01000001.1"/>
</dbReference>
<reference evidence="3" key="1">
    <citation type="journal article" date="2014" name="Int. J. Syst. Evol. Microbiol.">
        <title>Complete genome sequence of Corynebacterium casei LMG S-19264T (=DSM 44701T), isolated from a smear-ripened cheese.</title>
        <authorList>
            <consortium name="US DOE Joint Genome Institute (JGI-PGF)"/>
            <person name="Walter F."/>
            <person name="Albersmeier A."/>
            <person name="Kalinowski J."/>
            <person name="Ruckert C."/>
        </authorList>
    </citation>
    <scope>NUCLEOTIDE SEQUENCE</scope>
    <source>
        <strain evidence="3">CCM 7897</strain>
    </source>
</reference>
<evidence type="ECO:0000313" key="3">
    <source>
        <dbReference type="EMBL" id="GGF55114.1"/>
    </source>
</evidence>
<dbReference type="Proteomes" id="UP000606044">
    <property type="component" value="Unassembled WGS sequence"/>
</dbReference>
<dbReference type="EMBL" id="BMCT01000001">
    <property type="protein sequence ID" value="GGF55114.1"/>
    <property type="molecule type" value="Genomic_DNA"/>
</dbReference>
<comment type="similarity">
    <text evidence="1">Belongs to the amidase family.</text>
</comment>
<dbReference type="GO" id="GO:0003824">
    <property type="term" value="F:catalytic activity"/>
    <property type="evidence" value="ECO:0007669"/>
    <property type="project" value="InterPro"/>
</dbReference>
<organism evidence="3 4">
    <name type="scientific">Azorhizobium oxalatiphilum</name>
    <dbReference type="NCBI Taxonomy" id="980631"/>
    <lineage>
        <taxon>Bacteria</taxon>
        <taxon>Pseudomonadati</taxon>
        <taxon>Pseudomonadota</taxon>
        <taxon>Alphaproteobacteria</taxon>
        <taxon>Hyphomicrobiales</taxon>
        <taxon>Xanthobacteraceae</taxon>
        <taxon>Azorhizobium</taxon>
    </lineage>
</organism>
<dbReference type="Pfam" id="PF01425">
    <property type="entry name" value="Amidase"/>
    <property type="match status" value="1"/>
</dbReference>
<reference evidence="3" key="2">
    <citation type="submission" date="2020-09" db="EMBL/GenBank/DDBJ databases">
        <authorList>
            <person name="Sun Q."/>
            <person name="Sedlacek I."/>
        </authorList>
    </citation>
    <scope>NUCLEOTIDE SEQUENCE</scope>
    <source>
        <strain evidence="3">CCM 7897</strain>
    </source>
</reference>
<keyword evidence="4" id="KW-1185">Reference proteome</keyword>
<feature type="domain" description="Amidase" evidence="2">
    <location>
        <begin position="28"/>
        <end position="418"/>
    </location>
</feature>
<name>A0A917F8B0_9HYPH</name>
<comment type="caution">
    <text evidence="3">The sequence shown here is derived from an EMBL/GenBank/DDBJ whole genome shotgun (WGS) entry which is preliminary data.</text>
</comment>
<dbReference type="InterPro" id="IPR023631">
    <property type="entry name" value="Amidase_dom"/>
</dbReference>
<evidence type="ECO:0000259" key="2">
    <source>
        <dbReference type="Pfam" id="PF01425"/>
    </source>
</evidence>
<sequence length="442" mass="47356">MKKTEPCFLTAAEATAQMKAGTLTSEALIRSCLERIETRDPAVKAWLHVDPDLAIRKARELDKRPIMGPLHGIPFGVKDIMDTADMPTTYNSPTWQDHRPTRDAACVNIVRQAGAVILGKTDTVEFAFNSRKAASHNPYNLAHTPGGSSSGSGAAVGDYQVQCAFGTQTAGSHIRPASFNGIYAIKPSWGTVSREGVHLISPILDTVGWYGRSVDDLILGAEAFRLPGIESLSPRDVKGLKIGYCETPYWSRAETGAKKAMALAVERLQKAGAIVEEIVLPAHFADISEAHTMIMFGDGRVALYDEYLRQGGNLHPELKLTVENGRGVTPEKLVAAYDLADACRMEFDAIAAGYDAVLAPAATGEAPKGLHTVGDWIFNGLWTLLHTPCVAIPSVLGDIGLPVGVQLVGPRLSDAKLLAVAQSLQHVLDDFADTRAKILAAA</sequence>
<dbReference type="AlphaFoldDB" id="A0A917F8B0"/>
<dbReference type="InterPro" id="IPR036928">
    <property type="entry name" value="AS_sf"/>
</dbReference>
<dbReference type="SUPFAM" id="SSF75304">
    <property type="entry name" value="Amidase signature (AS) enzymes"/>
    <property type="match status" value="1"/>
</dbReference>
<protein>
    <submittedName>
        <fullName evidence="3">Amidase</fullName>
    </submittedName>
</protein>
<gene>
    <name evidence="3" type="ORF">GCM10007301_13370</name>
</gene>
<dbReference type="PANTHER" id="PTHR11895:SF151">
    <property type="entry name" value="GLUTAMYL-TRNA(GLN) AMIDOTRANSFERASE SUBUNIT A"/>
    <property type="match status" value="1"/>
</dbReference>
<accession>A0A917F8B0</accession>
<dbReference type="Gene3D" id="3.90.1300.10">
    <property type="entry name" value="Amidase signature (AS) domain"/>
    <property type="match status" value="1"/>
</dbReference>
<dbReference type="PANTHER" id="PTHR11895">
    <property type="entry name" value="TRANSAMIDASE"/>
    <property type="match status" value="1"/>
</dbReference>
<evidence type="ECO:0000313" key="4">
    <source>
        <dbReference type="Proteomes" id="UP000606044"/>
    </source>
</evidence>
<dbReference type="InterPro" id="IPR000120">
    <property type="entry name" value="Amidase"/>
</dbReference>
<evidence type="ECO:0000256" key="1">
    <source>
        <dbReference type="ARBA" id="ARBA00009199"/>
    </source>
</evidence>